<accession>A0A7M3UNP8</accession>
<evidence type="ECO:0000313" key="2">
    <source>
        <dbReference type="EMBL" id="QOI90323.1"/>
    </source>
</evidence>
<gene>
    <name evidence="2" type="ORF">HWQ62_00186</name>
</gene>
<evidence type="ECO:0000256" key="1">
    <source>
        <dbReference type="SAM" id="Coils"/>
    </source>
</evidence>
<organismHost>
    <name type="scientific">Pyramimonas plurioculata</name>
    <dbReference type="NCBI Taxonomy" id="36893"/>
</organismHost>
<keyword evidence="1" id="KW-0175">Coiled coil</keyword>
<organism evidence="2">
    <name type="scientific">Pyramimonas orientalis virus</name>
    <name type="common">PoV01</name>
    <dbReference type="NCBI Taxonomy" id="455367"/>
    <lineage>
        <taxon>Viruses</taxon>
        <taxon>Varidnaviria</taxon>
        <taxon>Bamfordvirae</taxon>
        <taxon>Nucleocytoviricota</taxon>
        <taxon>Megaviricetes</taxon>
        <taxon>Imitervirales</taxon>
        <taxon>Allomimiviridae</taxon>
        <taxon>Heliosvirus</taxon>
        <taxon>Heliosvirus raunefjordenense</taxon>
    </lineage>
</organism>
<name>A0A7M3UNP8_POV01</name>
<reference evidence="2" key="1">
    <citation type="submission" date="2020-06" db="EMBL/GenBank/DDBJ databases">
        <title>Lateral gene transfer of anion-conducting channel rhodopsins between green algae and giant viruses.</title>
        <authorList>
            <person name="Rozenberg A."/>
            <person name="Oppermann J."/>
            <person name="Wietek J."/>
            <person name="Fernandez Lahore R.G."/>
            <person name="Sandaa R.-A."/>
            <person name="Bratbak G."/>
            <person name="Hegemann P."/>
            <person name="Beja O."/>
        </authorList>
    </citation>
    <scope>NUCLEOTIDE SEQUENCE</scope>
    <source>
        <strain evidence="2">01B</strain>
    </source>
</reference>
<protein>
    <submittedName>
        <fullName evidence="2">Uncharacterized protein</fullName>
    </submittedName>
</protein>
<feature type="coiled-coil region" evidence="1">
    <location>
        <begin position="48"/>
        <end position="82"/>
    </location>
</feature>
<dbReference type="EMBL" id="MT663535">
    <property type="protein sequence ID" value="QOI90323.1"/>
    <property type="molecule type" value="Genomic_DNA"/>
</dbReference>
<sequence length="119" mass="14144">MDTIKTLHNFLLPHLHQQNIQEGLGLMFDLTEKYNQLQNEVCVLHTKLEFLTRENDIYKRQSEETQTNCDSLLTEIQRLNNTNLVNFLQLTKFELEEQKHKIKSQMDDVVLIHPQPINK</sequence>
<proteinExistence type="predicted"/>